<dbReference type="InterPro" id="IPR051525">
    <property type="entry name" value="DVL_RTFL_regulatory"/>
</dbReference>
<evidence type="ECO:0000256" key="7">
    <source>
        <dbReference type="ARBA" id="ARBA00024340"/>
    </source>
</evidence>
<dbReference type="Pfam" id="PF08137">
    <property type="entry name" value="DVL"/>
    <property type="match status" value="1"/>
</dbReference>
<dbReference type="GO" id="GO:0005886">
    <property type="term" value="C:plasma membrane"/>
    <property type="evidence" value="ECO:0007669"/>
    <property type="project" value="UniProtKB-SubCell"/>
</dbReference>
<reference evidence="8" key="1">
    <citation type="journal article" date="2017" name="Nature">
        <title>The sunflower genome provides insights into oil metabolism, flowering and Asterid evolution.</title>
        <authorList>
            <person name="Badouin H."/>
            <person name="Gouzy J."/>
            <person name="Grassa C.J."/>
            <person name="Murat F."/>
            <person name="Staton S.E."/>
            <person name="Cottret L."/>
            <person name="Lelandais-Briere C."/>
            <person name="Owens G.L."/>
            <person name="Carrere S."/>
            <person name="Mayjonade B."/>
            <person name="Legrand L."/>
            <person name="Gill N."/>
            <person name="Kane N.C."/>
            <person name="Bowers J.E."/>
            <person name="Hubner S."/>
            <person name="Bellec A."/>
            <person name="Berard A."/>
            <person name="Berges H."/>
            <person name="Blanchet N."/>
            <person name="Boniface M.C."/>
            <person name="Brunel D."/>
            <person name="Catrice O."/>
            <person name="Chaidir N."/>
            <person name="Claudel C."/>
            <person name="Donnadieu C."/>
            <person name="Faraut T."/>
            <person name="Fievet G."/>
            <person name="Helmstetter N."/>
            <person name="King M."/>
            <person name="Knapp S.J."/>
            <person name="Lai Z."/>
            <person name="Le Paslier M.C."/>
            <person name="Lippi Y."/>
            <person name="Lorenzon L."/>
            <person name="Mandel J.R."/>
            <person name="Marage G."/>
            <person name="Marchand G."/>
            <person name="Marquand E."/>
            <person name="Bret-Mestries E."/>
            <person name="Morien E."/>
            <person name="Nambeesan S."/>
            <person name="Nguyen T."/>
            <person name="Pegot-Espagnet P."/>
            <person name="Pouilly N."/>
            <person name="Raftis F."/>
            <person name="Sallet E."/>
            <person name="Schiex T."/>
            <person name="Thomas J."/>
            <person name="Vandecasteele C."/>
            <person name="Vares D."/>
            <person name="Vear F."/>
            <person name="Vautrin S."/>
            <person name="Crespi M."/>
            <person name="Mangin B."/>
            <person name="Burke J.M."/>
            <person name="Salse J."/>
            <person name="Munos S."/>
            <person name="Vincourt P."/>
            <person name="Rieseberg L.H."/>
            <person name="Langlade N.B."/>
        </authorList>
    </citation>
    <scope>NUCLEOTIDE SEQUENCE</scope>
    <source>
        <tissue evidence="8">Leaves</tissue>
    </source>
</reference>
<evidence type="ECO:0000256" key="6">
    <source>
        <dbReference type="ARBA" id="ARBA00023136"/>
    </source>
</evidence>
<keyword evidence="3" id="KW-1003">Cell membrane</keyword>
<keyword evidence="5" id="KW-1133">Transmembrane helix</keyword>
<name>A0A9K3I1Z3_HELAN</name>
<dbReference type="PANTHER" id="PTHR33102">
    <property type="entry name" value="DVL19-RELATED-RELATED"/>
    <property type="match status" value="1"/>
</dbReference>
<evidence type="ECO:0000313" key="8">
    <source>
        <dbReference type="EMBL" id="KAF5788889.1"/>
    </source>
</evidence>
<evidence type="ECO:0008006" key="10">
    <source>
        <dbReference type="Google" id="ProtNLM"/>
    </source>
</evidence>
<comment type="similarity">
    <text evidence="7">Belongs to the DVL/RTFL small polypeptides family.</text>
</comment>
<proteinExistence type="inferred from homology"/>
<keyword evidence="6" id="KW-0472">Membrane</keyword>
<dbReference type="AlphaFoldDB" id="A0A9K3I1Z3"/>
<evidence type="ECO:0000256" key="1">
    <source>
        <dbReference type="ARBA" id="ARBA00004162"/>
    </source>
</evidence>
<evidence type="ECO:0000256" key="3">
    <source>
        <dbReference type="ARBA" id="ARBA00022475"/>
    </source>
</evidence>
<evidence type="ECO:0000256" key="5">
    <source>
        <dbReference type="ARBA" id="ARBA00022989"/>
    </source>
</evidence>
<evidence type="ECO:0000256" key="2">
    <source>
        <dbReference type="ARBA" id="ARBA00022473"/>
    </source>
</evidence>
<dbReference type="GO" id="GO:0048367">
    <property type="term" value="P:shoot system development"/>
    <property type="evidence" value="ECO:0007669"/>
    <property type="project" value="UniProtKB-ARBA"/>
</dbReference>
<accession>A0A9K3I1Z3</accession>
<comment type="caution">
    <text evidence="8">The sequence shown here is derived from an EMBL/GenBank/DDBJ whole genome shotgun (WGS) entry which is preliminary data.</text>
</comment>
<sequence>METYSYLIQSSSDYHHQIRRKASFQKRCLTMVKQHKTRFYILRRCVSMLVCWNNHSVSD</sequence>
<evidence type="ECO:0000256" key="4">
    <source>
        <dbReference type="ARBA" id="ARBA00022692"/>
    </source>
</evidence>
<keyword evidence="2" id="KW-0217">Developmental protein</keyword>
<dbReference type="InterPro" id="IPR012552">
    <property type="entry name" value="DVL"/>
</dbReference>
<dbReference type="Gramene" id="mRNA:HanXRQr2_Chr09g0364421">
    <property type="protein sequence ID" value="CDS:HanXRQr2_Chr09g0364421.1"/>
    <property type="gene ID" value="HanXRQr2_Chr09g0364421"/>
</dbReference>
<evidence type="ECO:0000313" key="9">
    <source>
        <dbReference type="Proteomes" id="UP000215914"/>
    </source>
</evidence>
<organism evidence="8 9">
    <name type="scientific">Helianthus annuus</name>
    <name type="common">Common sunflower</name>
    <dbReference type="NCBI Taxonomy" id="4232"/>
    <lineage>
        <taxon>Eukaryota</taxon>
        <taxon>Viridiplantae</taxon>
        <taxon>Streptophyta</taxon>
        <taxon>Embryophyta</taxon>
        <taxon>Tracheophyta</taxon>
        <taxon>Spermatophyta</taxon>
        <taxon>Magnoliopsida</taxon>
        <taxon>eudicotyledons</taxon>
        <taxon>Gunneridae</taxon>
        <taxon>Pentapetalae</taxon>
        <taxon>asterids</taxon>
        <taxon>campanulids</taxon>
        <taxon>Asterales</taxon>
        <taxon>Asteraceae</taxon>
        <taxon>Asteroideae</taxon>
        <taxon>Heliantheae alliance</taxon>
        <taxon>Heliantheae</taxon>
        <taxon>Helianthus</taxon>
    </lineage>
</organism>
<dbReference type="Proteomes" id="UP000215914">
    <property type="component" value="Unassembled WGS sequence"/>
</dbReference>
<comment type="subcellular location">
    <subcellularLocation>
        <location evidence="1">Cell membrane</location>
        <topology evidence="1">Single-pass membrane protein</topology>
    </subcellularLocation>
</comment>
<keyword evidence="9" id="KW-1185">Reference proteome</keyword>
<keyword evidence="4" id="KW-0812">Transmembrane</keyword>
<dbReference type="EMBL" id="MNCJ02000324">
    <property type="protein sequence ID" value="KAF5788889.1"/>
    <property type="molecule type" value="Genomic_DNA"/>
</dbReference>
<reference evidence="8" key="2">
    <citation type="submission" date="2020-06" db="EMBL/GenBank/DDBJ databases">
        <title>Helianthus annuus Genome sequencing and assembly Release 2.</title>
        <authorList>
            <person name="Gouzy J."/>
            <person name="Langlade N."/>
            <person name="Munos S."/>
        </authorList>
    </citation>
    <scope>NUCLEOTIDE SEQUENCE</scope>
    <source>
        <tissue evidence="8">Leaves</tissue>
    </source>
</reference>
<dbReference type="GO" id="GO:0008285">
    <property type="term" value="P:negative regulation of cell population proliferation"/>
    <property type="evidence" value="ECO:0007669"/>
    <property type="project" value="InterPro"/>
</dbReference>
<protein>
    <recommendedName>
        <fullName evidence="10">DVL</fullName>
    </recommendedName>
</protein>
<gene>
    <name evidence="8" type="ORF">HanXRQr2_Chr09g0364421</name>
</gene>